<evidence type="ECO:0000313" key="2">
    <source>
        <dbReference type="Proteomes" id="UP000245699"/>
    </source>
</evidence>
<keyword evidence="2" id="KW-1185">Reference proteome</keyword>
<organism evidence="1 2">
    <name type="scientific">Furculomyces boomerangus</name>
    <dbReference type="NCBI Taxonomy" id="61424"/>
    <lineage>
        <taxon>Eukaryota</taxon>
        <taxon>Fungi</taxon>
        <taxon>Fungi incertae sedis</taxon>
        <taxon>Zoopagomycota</taxon>
        <taxon>Kickxellomycotina</taxon>
        <taxon>Harpellomycetes</taxon>
        <taxon>Harpellales</taxon>
        <taxon>Harpellaceae</taxon>
        <taxon>Furculomyces</taxon>
    </lineage>
</organism>
<proteinExistence type="predicted"/>
<dbReference type="OrthoDB" id="2732387at2759"/>
<name>A0A2T9YET7_9FUNG</name>
<dbReference type="AlphaFoldDB" id="A0A2T9YET7"/>
<evidence type="ECO:0000313" key="1">
    <source>
        <dbReference type="EMBL" id="PVU90852.1"/>
    </source>
</evidence>
<dbReference type="Proteomes" id="UP000245699">
    <property type="component" value="Unassembled WGS sequence"/>
</dbReference>
<gene>
    <name evidence="1" type="ORF">BB559_004412</name>
</gene>
<protein>
    <submittedName>
        <fullName evidence="1">Uncharacterized protein</fullName>
    </submittedName>
</protein>
<accession>A0A2T9YET7</accession>
<feature type="non-terminal residue" evidence="1">
    <location>
        <position position="1"/>
    </location>
</feature>
<sequence length="134" mass="15494">QNNSNGSYTLKELDGTIRKPAVAGNRIKRFYTDEVLLCGRVDLWKGKVSLSQRRKLAIKLFEKANLYKSIATFVTKRWRKNGFDEDGANQRLVLYINQLHRLKDKINETVGDGFPPIKDNYLEYRGTTKLILDT</sequence>
<comment type="caution">
    <text evidence="1">The sequence shown here is derived from an EMBL/GenBank/DDBJ whole genome shotgun (WGS) entry which is preliminary data.</text>
</comment>
<dbReference type="EMBL" id="MBFT01000460">
    <property type="protein sequence ID" value="PVU90852.1"/>
    <property type="molecule type" value="Genomic_DNA"/>
</dbReference>
<reference evidence="1 2" key="1">
    <citation type="journal article" date="2018" name="MBio">
        <title>Comparative Genomics Reveals the Core Gene Toolbox for the Fungus-Insect Symbiosis.</title>
        <authorList>
            <person name="Wang Y."/>
            <person name="Stata M."/>
            <person name="Wang W."/>
            <person name="Stajich J.E."/>
            <person name="White M.M."/>
            <person name="Moncalvo J.M."/>
        </authorList>
    </citation>
    <scope>NUCLEOTIDE SEQUENCE [LARGE SCALE GENOMIC DNA]</scope>
    <source>
        <strain evidence="1 2">AUS-77-4</strain>
    </source>
</reference>